<dbReference type="Proteomes" id="UP000245119">
    <property type="component" value="Linkage Group LG13"/>
</dbReference>
<feature type="compositionally biased region" description="Low complexity" evidence="1">
    <location>
        <begin position="136"/>
        <end position="151"/>
    </location>
</feature>
<feature type="compositionally biased region" description="Basic and acidic residues" evidence="1">
    <location>
        <begin position="205"/>
        <end position="214"/>
    </location>
</feature>
<evidence type="ECO:0000313" key="2">
    <source>
        <dbReference type="EMBL" id="PVD19974.1"/>
    </source>
</evidence>
<reference evidence="2 3" key="1">
    <citation type="submission" date="2018-04" db="EMBL/GenBank/DDBJ databases">
        <title>The genome of golden apple snail Pomacea canaliculata provides insight into stress tolerance and invasive adaptation.</title>
        <authorList>
            <person name="Liu C."/>
            <person name="Liu B."/>
            <person name="Ren Y."/>
            <person name="Zhang Y."/>
            <person name="Wang H."/>
            <person name="Li S."/>
            <person name="Jiang F."/>
            <person name="Yin L."/>
            <person name="Zhang G."/>
            <person name="Qian W."/>
            <person name="Fan W."/>
        </authorList>
    </citation>
    <scope>NUCLEOTIDE SEQUENCE [LARGE SCALE GENOMIC DNA]</scope>
    <source>
        <strain evidence="2">SZHN2017</strain>
        <tissue evidence="2">Muscle</tissue>
    </source>
</reference>
<organism evidence="2 3">
    <name type="scientific">Pomacea canaliculata</name>
    <name type="common">Golden apple snail</name>
    <dbReference type="NCBI Taxonomy" id="400727"/>
    <lineage>
        <taxon>Eukaryota</taxon>
        <taxon>Metazoa</taxon>
        <taxon>Spiralia</taxon>
        <taxon>Lophotrochozoa</taxon>
        <taxon>Mollusca</taxon>
        <taxon>Gastropoda</taxon>
        <taxon>Caenogastropoda</taxon>
        <taxon>Architaenioglossa</taxon>
        <taxon>Ampullarioidea</taxon>
        <taxon>Ampullariidae</taxon>
        <taxon>Pomacea</taxon>
    </lineage>
</organism>
<sequence>MLEKQAILRRLSYRLLNAQTEGSVNCSMPLRRHLTKRKPRALTDLFRTTDLSALVSGDLDVSTRWWFSDKRVVTHHEDLIQTSSVILDIIVELQEEAGERSAATKWPGRGFVPKVHLASSRRHEDAGEIRAGGSGRCAAAAVPPRAAAATTARRRDRGTSTRRPPPAWGQEGQGGQRDVERRHDGVMRNNPLLTGEMGRGVVLAPEEKARGTRR</sequence>
<protein>
    <submittedName>
        <fullName evidence="2">Uncharacterized protein</fullName>
    </submittedName>
</protein>
<dbReference type="AlphaFoldDB" id="A0A2T7NFM4"/>
<name>A0A2T7NFM4_POMCA</name>
<feature type="compositionally biased region" description="Basic and acidic residues" evidence="1">
    <location>
        <begin position="177"/>
        <end position="186"/>
    </location>
</feature>
<gene>
    <name evidence="2" type="ORF">C0Q70_20468</name>
</gene>
<proteinExistence type="predicted"/>
<dbReference type="EMBL" id="PZQS01000013">
    <property type="protein sequence ID" value="PVD19974.1"/>
    <property type="molecule type" value="Genomic_DNA"/>
</dbReference>
<comment type="caution">
    <text evidence="2">The sequence shown here is derived from an EMBL/GenBank/DDBJ whole genome shotgun (WGS) entry which is preliminary data.</text>
</comment>
<keyword evidence="3" id="KW-1185">Reference proteome</keyword>
<evidence type="ECO:0000256" key="1">
    <source>
        <dbReference type="SAM" id="MobiDB-lite"/>
    </source>
</evidence>
<evidence type="ECO:0000313" key="3">
    <source>
        <dbReference type="Proteomes" id="UP000245119"/>
    </source>
</evidence>
<accession>A0A2T7NFM4</accession>
<feature type="region of interest" description="Disordered" evidence="1">
    <location>
        <begin position="118"/>
        <end position="214"/>
    </location>
</feature>